<dbReference type="PANTHER" id="PTHR35867:SF1">
    <property type="entry name" value="PROTEIN RSEC"/>
    <property type="match status" value="1"/>
</dbReference>
<dbReference type="PANTHER" id="PTHR35867">
    <property type="entry name" value="PROTEIN RSEC"/>
    <property type="match status" value="1"/>
</dbReference>
<dbReference type="InterPro" id="IPR007359">
    <property type="entry name" value="SigmaE_reg_RseC_MucC"/>
</dbReference>
<gene>
    <name evidence="2" type="ORF">ACFQZW_11825</name>
</gene>
<feature type="transmembrane region" description="Helical" evidence="1">
    <location>
        <begin position="113"/>
        <end position="133"/>
    </location>
</feature>
<dbReference type="Pfam" id="PF04246">
    <property type="entry name" value="RseC_MucC"/>
    <property type="match status" value="1"/>
</dbReference>
<sequence>MEKLDLNSYKNQGQNTINHEGIISKISNGVLTVSLKGNINCEACNAKAACGVSESNSKEIEIETNNSSFQLNEQVEVILAKQLGLKAVFWAYVFPFVLVLVVLFVSSNFLKEWQAGLIALFVLAPYYFTLYVLKNLFKKTFKVSILKNNY</sequence>
<name>A0ABW2Z9Z2_9FLAO</name>
<evidence type="ECO:0000256" key="1">
    <source>
        <dbReference type="SAM" id="Phobius"/>
    </source>
</evidence>
<dbReference type="Proteomes" id="UP001597032">
    <property type="component" value="Unassembled WGS sequence"/>
</dbReference>
<proteinExistence type="predicted"/>
<comment type="caution">
    <text evidence="2">The sequence shown here is derived from an EMBL/GenBank/DDBJ whole genome shotgun (WGS) entry which is preliminary data.</text>
</comment>
<protein>
    <submittedName>
        <fullName evidence="2">SoxR reducing system RseC family protein</fullName>
    </submittedName>
</protein>
<keyword evidence="3" id="KW-1185">Reference proteome</keyword>
<dbReference type="RefSeq" id="WP_298265586.1">
    <property type="nucleotide sequence ID" value="NZ_JBHTIC010000018.1"/>
</dbReference>
<evidence type="ECO:0000313" key="2">
    <source>
        <dbReference type="EMBL" id="MFD0762771.1"/>
    </source>
</evidence>
<keyword evidence="1" id="KW-1133">Transmembrane helix</keyword>
<evidence type="ECO:0000313" key="3">
    <source>
        <dbReference type="Proteomes" id="UP001597032"/>
    </source>
</evidence>
<feature type="transmembrane region" description="Helical" evidence="1">
    <location>
        <begin position="87"/>
        <end position="107"/>
    </location>
</feature>
<dbReference type="EMBL" id="JBHTIC010000018">
    <property type="protein sequence ID" value="MFD0762771.1"/>
    <property type="molecule type" value="Genomic_DNA"/>
</dbReference>
<keyword evidence="1" id="KW-0472">Membrane</keyword>
<reference evidence="3" key="1">
    <citation type="journal article" date="2019" name="Int. J. Syst. Evol. Microbiol.">
        <title>The Global Catalogue of Microorganisms (GCM) 10K type strain sequencing project: providing services to taxonomists for standard genome sequencing and annotation.</title>
        <authorList>
            <consortium name="The Broad Institute Genomics Platform"/>
            <consortium name="The Broad Institute Genome Sequencing Center for Infectious Disease"/>
            <person name="Wu L."/>
            <person name="Ma J."/>
        </authorList>
    </citation>
    <scope>NUCLEOTIDE SEQUENCE [LARGE SCALE GENOMIC DNA]</scope>
    <source>
        <strain evidence="3">CCUG 60022</strain>
    </source>
</reference>
<accession>A0ABW2Z9Z2</accession>
<organism evidence="2 3">
    <name type="scientific">Lutibacter aestuarii</name>
    <dbReference type="NCBI Taxonomy" id="861111"/>
    <lineage>
        <taxon>Bacteria</taxon>
        <taxon>Pseudomonadati</taxon>
        <taxon>Bacteroidota</taxon>
        <taxon>Flavobacteriia</taxon>
        <taxon>Flavobacteriales</taxon>
        <taxon>Flavobacteriaceae</taxon>
        <taxon>Lutibacter</taxon>
    </lineage>
</organism>
<keyword evidence="1" id="KW-0812">Transmembrane</keyword>